<comment type="subcellular location">
    <subcellularLocation>
        <location evidence="1 10">Cell outer membrane</location>
        <topology evidence="1 10">Multi-pass membrane protein</topology>
    </subcellularLocation>
</comment>
<dbReference type="PANTHER" id="PTHR30069:SF53">
    <property type="entry name" value="COLICIN I RECEPTOR-RELATED"/>
    <property type="match status" value="1"/>
</dbReference>
<dbReference type="PROSITE" id="PS52016">
    <property type="entry name" value="TONB_DEPENDENT_REC_3"/>
    <property type="match status" value="1"/>
</dbReference>
<dbReference type="SUPFAM" id="SSF56935">
    <property type="entry name" value="Porins"/>
    <property type="match status" value="1"/>
</dbReference>
<organism evidence="15 16">
    <name type="scientific">Aliarcobacter thereius</name>
    <dbReference type="NCBI Taxonomy" id="544718"/>
    <lineage>
        <taxon>Bacteria</taxon>
        <taxon>Pseudomonadati</taxon>
        <taxon>Campylobacterota</taxon>
        <taxon>Epsilonproteobacteria</taxon>
        <taxon>Campylobacterales</taxon>
        <taxon>Arcobacteraceae</taxon>
        <taxon>Aliarcobacter</taxon>
    </lineage>
</organism>
<dbReference type="GO" id="GO:0009279">
    <property type="term" value="C:cell outer membrane"/>
    <property type="evidence" value="ECO:0007669"/>
    <property type="project" value="UniProtKB-SubCell"/>
</dbReference>
<keyword evidence="15" id="KW-0675">Receptor</keyword>
<dbReference type="Pfam" id="PF07715">
    <property type="entry name" value="Plug"/>
    <property type="match status" value="1"/>
</dbReference>
<evidence type="ECO:0000256" key="2">
    <source>
        <dbReference type="ARBA" id="ARBA00022448"/>
    </source>
</evidence>
<dbReference type="EMBL" id="VBUF01000004">
    <property type="protein sequence ID" value="TLS71519.1"/>
    <property type="molecule type" value="Genomic_DNA"/>
</dbReference>
<dbReference type="GO" id="GO:0015344">
    <property type="term" value="F:siderophore uptake transmembrane transporter activity"/>
    <property type="evidence" value="ECO:0007669"/>
    <property type="project" value="TreeGrafter"/>
</dbReference>
<feature type="domain" description="TonB-dependent receptor plug" evidence="14">
    <location>
        <begin position="44"/>
        <end position="157"/>
    </location>
</feature>
<evidence type="ECO:0000256" key="12">
    <source>
        <dbReference type="SAM" id="SignalP"/>
    </source>
</evidence>
<name>A0A5R9HA85_9BACT</name>
<evidence type="ECO:0000256" key="3">
    <source>
        <dbReference type="ARBA" id="ARBA00022452"/>
    </source>
</evidence>
<dbReference type="Proteomes" id="UP000308001">
    <property type="component" value="Unassembled WGS sequence"/>
</dbReference>
<keyword evidence="8 10" id="KW-0472">Membrane</keyword>
<keyword evidence="3 10" id="KW-1134">Transmembrane beta strand</keyword>
<feature type="domain" description="TonB-dependent receptor-like beta-barrel" evidence="13">
    <location>
        <begin position="216"/>
        <end position="626"/>
    </location>
</feature>
<dbReference type="InterPro" id="IPR000531">
    <property type="entry name" value="Beta-barrel_TonB"/>
</dbReference>
<dbReference type="RefSeq" id="WP_138142994.1">
    <property type="nucleotide sequence ID" value="NZ_VBUF01000004.1"/>
</dbReference>
<evidence type="ECO:0000313" key="15">
    <source>
        <dbReference type="EMBL" id="TLS71519.1"/>
    </source>
</evidence>
<dbReference type="GO" id="GO:0044718">
    <property type="term" value="P:siderophore transmembrane transport"/>
    <property type="evidence" value="ECO:0007669"/>
    <property type="project" value="TreeGrafter"/>
</dbReference>
<dbReference type="AlphaFoldDB" id="A0A5R9HA85"/>
<evidence type="ECO:0000259" key="13">
    <source>
        <dbReference type="Pfam" id="PF00593"/>
    </source>
</evidence>
<evidence type="ECO:0000256" key="7">
    <source>
        <dbReference type="ARBA" id="ARBA00023077"/>
    </source>
</evidence>
<comment type="caution">
    <text evidence="15">The sequence shown here is derived from an EMBL/GenBank/DDBJ whole genome shotgun (WGS) entry which is preliminary data.</text>
</comment>
<evidence type="ECO:0000256" key="5">
    <source>
        <dbReference type="ARBA" id="ARBA00022729"/>
    </source>
</evidence>
<keyword evidence="6" id="KW-0406">Ion transport</keyword>
<dbReference type="PANTHER" id="PTHR30069">
    <property type="entry name" value="TONB-DEPENDENT OUTER MEMBRANE RECEPTOR"/>
    <property type="match status" value="1"/>
</dbReference>
<sequence>MNIKIATSVASLLLAQNLILANETTKLDNVQVVTTASGYAQDIVDAPASINVITAKDLEGKSYRDVSDALQDIPGITVEGGGGGRPESTQIYIRGMSEKYTLFMVDGKPQGSSQAYYNGFGNSNEIGWMPPLSSIERIEVIKGPMSSLYGSSAVGGVINIITKKVNNEWTGSLSLDTVLQENQDAGDSRQYRYYLSGPIIKDKLGLSVYGSMFKRDEDNFKDGFRKKEKYDNSAKLNWKVNDSNSLELIYGKAKQKNLGTIDKSGATHLDNERDNISLTHEVDWLNNNTTTYYTREDVKIDNGMNHSEYIRDTFNTKTVMPILDNNTVTFGLDYKKEETKHAKNRFHGKANANLERWQGAAFLEDEWFVTNDWSITTGFRYDENEHYGGEFIPRLYNVYKINEQFTLKGGVSKGYVAPELKQADPSIAEHSMGNTPRQRLDIGNYDLKPESSINYELALLYNHESGFDAGITAYHTRFKDKIEKQRICESTQGGKTGIDECEYNGQMWQGINEYTNVSSADLQGLETSIGYKNDIFKVNLNHTYSDSEQKSGKNKGKALNNLPKHMVNLGVDYTINKYINSWAKVKYKGKTVEDGDKQISAYTLVDLGINYKSSKYSSFYAGVYNLFDKQIDKSEYGKTLDGRRYNIGMKLDF</sequence>
<dbReference type="InterPro" id="IPR039426">
    <property type="entry name" value="TonB-dep_rcpt-like"/>
</dbReference>
<evidence type="ECO:0000256" key="6">
    <source>
        <dbReference type="ARBA" id="ARBA00023065"/>
    </source>
</evidence>
<feature type="signal peptide" evidence="12">
    <location>
        <begin position="1"/>
        <end position="21"/>
    </location>
</feature>
<keyword evidence="4 10" id="KW-0812">Transmembrane</keyword>
<evidence type="ECO:0000313" key="16">
    <source>
        <dbReference type="Proteomes" id="UP000308001"/>
    </source>
</evidence>
<dbReference type="Pfam" id="PF00593">
    <property type="entry name" value="TonB_dep_Rec_b-barrel"/>
    <property type="match status" value="1"/>
</dbReference>
<evidence type="ECO:0000256" key="4">
    <source>
        <dbReference type="ARBA" id="ARBA00022692"/>
    </source>
</evidence>
<protein>
    <submittedName>
        <fullName evidence="15">TonB-dependent receptor</fullName>
    </submittedName>
</protein>
<dbReference type="Gene3D" id="2.170.130.10">
    <property type="entry name" value="TonB-dependent receptor, plug domain"/>
    <property type="match status" value="1"/>
</dbReference>
<dbReference type="CDD" id="cd01347">
    <property type="entry name" value="ligand_gated_channel"/>
    <property type="match status" value="1"/>
</dbReference>
<keyword evidence="7 11" id="KW-0798">TonB box</keyword>
<keyword evidence="5 12" id="KW-0732">Signal</keyword>
<evidence type="ECO:0000256" key="11">
    <source>
        <dbReference type="RuleBase" id="RU003357"/>
    </source>
</evidence>
<comment type="similarity">
    <text evidence="10 11">Belongs to the TonB-dependent receptor family.</text>
</comment>
<keyword evidence="2 10" id="KW-0813">Transport</keyword>
<gene>
    <name evidence="15" type="ORF">FE246_07865</name>
</gene>
<feature type="chain" id="PRO_5024298546" evidence="12">
    <location>
        <begin position="22"/>
        <end position="653"/>
    </location>
</feature>
<dbReference type="Gene3D" id="2.40.170.20">
    <property type="entry name" value="TonB-dependent receptor, beta-barrel domain"/>
    <property type="match status" value="1"/>
</dbReference>
<proteinExistence type="inferred from homology"/>
<dbReference type="InterPro" id="IPR012910">
    <property type="entry name" value="Plug_dom"/>
</dbReference>
<dbReference type="InterPro" id="IPR036942">
    <property type="entry name" value="Beta-barrel_TonB_sf"/>
</dbReference>
<dbReference type="InterPro" id="IPR037066">
    <property type="entry name" value="Plug_dom_sf"/>
</dbReference>
<evidence type="ECO:0000256" key="1">
    <source>
        <dbReference type="ARBA" id="ARBA00004571"/>
    </source>
</evidence>
<accession>A0A5R9HA85</accession>
<evidence type="ECO:0000256" key="8">
    <source>
        <dbReference type="ARBA" id="ARBA00023136"/>
    </source>
</evidence>
<evidence type="ECO:0000256" key="10">
    <source>
        <dbReference type="PROSITE-ProRule" id="PRU01360"/>
    </source>
</evidence>
<reference evidence="15 16" key="1">
    <citation type="submission" date="2019-05" db="EMBL/GenBank/DDBJ databases">
        <title>Arcobacter cibarius and Arcobacter thereius providing challenges in identification an antibiotic susceptibility and Quinolone resistance.</title>
        <authorList>
            <person name="Busch A."/>
            <person name="Hanel I."/>
            <person name="Hotzel H."/>
            <person name="Tomaso H."/>
        </authorList>
    </citation>
    <scope>NUCLEOTIDE SEQUENCE [LARGE SCALE GENOMIC DNA]</scope>
    <source>
        <strain evidence="15 16">17CS1191_2</strain>
    </source>
</reference>
<evidence type="ECO:0000259" key="14">
    <source>
        <dbReference type="Pfam" id="PF07715"/>
    </source>
</evidence>
<evidence type="ECO:0000256" key="9">
    <source>
        <dbReference type="ARBA" id="ARBA00023237"/>
    </source>
</evidence>
<keyword evidence="9 10" id="KW-0998">Cell outer membrane</keyword>